<protein>
    <submittedName>
        <fullName evidence="1">Uncharacterized protein</fullName>
    </submittedName>
</protein>
<keyword evidence="2" id="KW-1185">Reference proteome</keyword>
<name>A0AA37TCA2_9GAMM</name>
<comment type="caution">
    <text evidence="1">The sequence shown here is derived from an EMBL/GenBank/DDBJ whole genome shotgun (WGS) entry which is preliminary data.</text>
</comment>
<dbReference type="Proteomes" id="UP001156870">
    <property type="component" value="Unassembled WGS sequence"/>
</dbReference>
<reference evidence="1 2" key="1">
    <citation type="journal article" date="2014" name="Int. J. Syst. Evol. Microbiol.">
        <title>Complete genome sequence of Corynebacterium casei LMG S-19264T (=DSM 44701T), isolated from a smear-ripened cheese.</title>
        <authorList>
            <consortium name="US DOE Joint Genome Institute (JGI-PGF)"/>
            <person name="Walter F."/>
            <person name="Albersmeier A."/>
            <person name="Kalinowski J."/>
            <person name="Ruckert C."/>
        </authorList>
    </citation>
    <scope>NUCLEOTIDE SEQUENCE [LARGE SCALE GENOMIC DNA]</scope>
    <source>
        <strain evidence="1 2">NBRC 110095</strain>
    </source>
</reference>
<gene>
    <name evidence="1" type="ORF">GCM10007877_34050</name>
</gene>
<dbReference type="AlphaFoldDB" id="A0AA37TCA2"/>
<proteinExistence type="predicted"/>
<accession>A0AA37TCA2</accession>
<dbReference type="EMBL" id="BSPD01000087">
    <property type="protein sequence ID" value="GLS27686.1"/>
    <property type="molecule type" value="Genomic_DNA"/>
</dbReference>
<evidence type="ECO:0000313" key="2">
    <source>
        <dbReference type="Proteomes" id="UP001156870"/>
    </source>
</evidence>
<organism evidence="1 2">
    <name type="scientific">Marinibactrum halimedae</name>
    <dbReference type="NCBI Taxonomy" id="1444977"/>
    <lineage>
        <taxon>Bacteria</taxon>
        <taxon>Pseudomonadati</taxon>
        <taxon>Pseudomonadota</taxon>
        <taxon>Gammaproteobacteria</taxon>
        <taxon>Cellvibrionales</taxon>
        <taxon>Cellvibrionaceae</taxon>
        <taxon>Marinibactrum</taxon>
    </lineage>
</organism>
<sequence length="55" mass="6380">MQLFSSAISINKLKCLIQVFSMTTNNDVYVWLFFIRIAYRGDVHGYLHELQQIGG</sequence>
<evidence type="ECO:0000313" key="1">
    <source>
        <dbReference type="EMBL" id="GLS27686.1"/>
    </source>
</evidence>